<evidence type="ECO:0000256" key="1">
    <source>
        <dbReference type="SAM" id="SignalP"/>
    </source>
</evidence>
<dbReference type="Proteomes" id="UP000253872">
    <property type="component" value="Unassembled WGS sequence"/>
</dbReference>
<accession>A0A369YIK3</accession>
<comment type="caution">
    <text evidence="2">The sequence shown here is derived from an EMBL/GenBank/DDBJ whole genome shotgun (WGS) entry which is preliminary data.</text>
</comment>
<dbReference type="InterPro" id="IPR024422">
    <property type="entry name" value="Protein_unknown_function_OB"/>
</dbReference>
<sequence length="262" mass="29602">MKKLLLSSLILSSFSGVVYAEEAAFKPTDKELEVIKVMLKEDIQKLLNGEETPFNEEYKENEKLNALKPIEAETILKTYSENELRGDKYYKGKSFLVSGTIKTIDNGINDDAFLIFLPKDKFSFQSVQARFKKTEYEKLVEVNKGEKIEVFCTGSGEINGSPMLTECSFFDKNEAVDAVVKSYVDELEKLKAGNVSETSQVMRKLSFTSSVFSKATNEFSLCKDKIEIKCIEKAISKAPKAEIDKISQELSPLREFLQVSEK</sequence>
<dbReference type="Pfam" id="PF12869">
    <property type="entry name" value="tRNA_anti-like"/>
    <property type="match status" value="1"/>
</dbReference>
<proteinExistence type="predicted"/>
<protein>
    <recommendedName>
        <fullName evidence="4">tRNA_anti-like</fullName>
    </recommendedName>
</protein>
<gene>
    <name evidence="2" type="ORF">DPV93_02440</name>
</gene>
<reference evidence="2 3" key="1">
    <citation type="submission" date="2018-05" db="EMBL/GenBank/DDBJ databases">
        <title>Draft Genome Sequences for a Diverse set of 7 Haemophilus Species.</title>
        <authorList>
            <person name="Nichols M."/>
            <person name="Topaz N."/>
            <person name="Wang X."/>
            <person name="Wang X."/>
            <person name="Boxrud D."/>
        </authorList>
    </citation>
    <scope>NUCLEOTIDE SEQUENCE [LARGE SCALE GENOMIC DNA]</scope>
    <source>
        <strain evidence="2 3">C2002001239</strain>
    </source>
</reference>
<evidence type="ECO:0008006" key="4">
    <source>
        <dbReference type="Google" id="ProtNLM"/>
    </source>
</evidence>
<keyword evidence="1" id="KW-0732">Signal</keyword>
<evidence type="ECO:0000313" key="3">
    <source>
        <dbReference type="Proteomes" id="UP000253872"/>
    </source>
</evidence>
<feature type="chain" id="PRO_5017009420" description="tRNA_anti-like" evidence="1">
    <location>
        <begin position="21"/>
        <end position="262"/>
    </location>
</feature>
<feature type="signal peptide" evidence="1">
    <location>
        <begin position="1"/>
        <end position="20"/>
    </location>
</feature>
<name>A0A369YIK3_9PAST</name>
<organism evidence="2 3">
    <name type="scientific">Haemophilus sputorum</name>
    <dbReference type="NCBI Taxonomy" id="1078480"/>
    <lineage>
        <taxon>Bacteria</taxon>
        <taxon>Pseudomonadati</taxon>
        <taxon>Pseudomonadota</taxon>
        <taxon>Gammaproteobacteria</taxon>
        <taxon>Pasteurellales</taxon>
        <taxon>Pasteurellaceae</taxon>
        <taxon>Haemophilus</taxon>
    </lineage>
</organism>
<dbReference type="STRING" id="1035839.GCA_000238795_01539"/>
<dbReference type="AlphaFoldDB" id="A0A369YIK3"/>
<evidence type="ECO:0000313" key="2">
    <source>
        <dbReference type="EMBL" id="RDE72964.1"/>
    </source>
</evidence>
<dbReference type="RefSeq" id="WP_111401925.1">
    <property type="nucleotide sequence ID" value="NZ_QEPN01000002.1"/>
</dbReference>
<dbReference type="EMBL" id="QEPN01000002">
    <property type="protein sequence ID" value="RDE72964.1"/>
    <property type="molecule type" value="Genomic_DNA"/>
</dbReference>